<proteinExistence type="predicted"/>
<accession>A0A0R2MR58</accession>
<dbReference type="InterPro" id="IPR008767">
    <property type="entry name" value="Phage_SPP1_head-tail_adaptor"/>
</dbReference>
<evidence type="ECO:0008006" key="3">
    <source>
        <dbReference type="Google" id="ProtNLM"/>
    </source>
</evidence>
<reference evidence="1 2" key="1">
    <citation type="journal article" date="2015" name="Genome Announc.">
        <title>Expanding the biotechnology potential of lactobacilli through comparative genomics of 213 strains and associated genera.</title>
        <authorList>
            <person name="Sun Z."/>
            <person name="Harris H.M."/>
            <person name="McCann A."/>
            <person name="Guo C."/>
            <person name="Argimon S."/>
            <person name="Zhang W."/>
            <person name="Yang X."/>
            <person name="Jeffery I.B."/>
            <person name="Cooney J.C."/>
            <person name="Kagawa T.F."/>
            <person name="Liu W."/>
            <person name="Song Y."/>
            <person name="Salvetti E."/>
            <person name="Wrobel A."/>
            <person name="Rasinkangas P."/>
            <person name="Parkhill J."/>
            <person name="Rea M.C."/>
            <person name="O'Sullivan O."/>
            <person name="Ritari J."/>
            <person name="Douillard F.P."/>
            <person name="Paul Ross R."/>
            <person name="Yang R."/>
            <person name="Briner A.E."/>
            <person name="Felis G.E."/>
            <person name="de Vos W.M."/>
            <person name="Barrangou R."/>
            <person name="Klaenhammer T.R."/>
            <person name="Caufield P.W."/>
            <person name="Cui Y."/>
            <person name="Zhang H."/>
            <person name="O'Toole P.W."/>
        </authorList>
    </citation>
    <scope>NUCLEOTIDE SEQUENCE [LARGE SCALE GENOMIC DNA]</scope>
    <source>
        <strain evidence="1 2">LMG 26013</strain>
    </source>
</reference>
<dbReference type="EMBL" id="JQCL01000019">
    <property type="protein sequence ID" value="KRO14237.1"/>
    <property type="molecule type" value="Genomic_DNA"/>
</dbReference>
<gene>
    <name evidence="1" type="ORF">IV64_GL001721</name>
</gene>
<sequence length="64" mass="7298">MEQKVQIIGTAYEETIILAVRRNSKIDKSMIAQYQGNKYQIVDFSKDSSGLPVGYDLMTLKLKK</sequence>
<evidence type="ECO:0000313" key="2">
    <source>
        <dbReference type="Proteomes" id="UP000051783"/>
    </source>
</evidence>
<dbReference type="Proteomes" id="UP000051783">
    <property type="component" value="Unassembled WGS sequence"/>
</dbReference>
<evidence type="ECO:0000313" key="1">
    <source>
        <dbReference type="EMBL" id="KRO14237.1"/>
    </source>
</evidence>
<protein>
    <recommendedName>
        <fullName evidence="3">Phage protein</fullName>
    </recommendedName>
</protein>
<comment type="caution">
    <text evidence="1">The sequence shown here is derived from an EMBL/GenBank/DDBJ whole genome shotgun (WGS) entry which is preliminary data.</text>
</comment>
<dbReference type="AlphaFoldDB" id="A0A0R2MR58"/>
<name>A0A0R2MR58_9LACO</name>
<organism evidence="1 2">
    <name type="scientific">Lactiplantibacillus xiangfangensis</name>
    <dbReference type="NCBI Taxonomy" id="942150"/>
    <lineage>
        <taxon>Bacteria</taxon>
        <taxon>Bacillati</taxon>
        <taxon>Bacillota</taxon>
        <taxon>Bacilli</taxon>
        <taxon>Lactobacillales</taxon>
        <taxon>Lactobacillaceae</taxon>
        <taxon>Lactiplantibacillus</taxon>
    </lineage>
</organism>
<dbReference type="PATRIC" id="fig|942150.3.peg.1786"/>
<keyword evidence="2" id="KW-1185">Reference proteome</keyword>
<dbReference type="NCBIfam" id="TIGR01563">
    <property type="entry name" value="gp16_SPP1"/>
    <property type="match status" value="1"/>
</dbReference>
<dbReference type="STRING" id="942150.IV64_GL001721"/>